<dbReference type="PANTHER" id="PTHR42779:SF1">
    <property type="entry name" value="PROTEIN YNJB"/>
    <property type="match status" value="1"/>
</dbReference>
<gene>
    <name evidence="1" type="ORF">C7451_103299</name>
</gene>
<protein>
    <submittedName>
        <fullName evidence="1">Putative thiamine transport system substrate-binding protein</fullName>
    </submittedName>
</protein>
<dbReference type="Proteomes" id="UP000248014">
    <property type="component" value="Unassembled WGS sequence"/>
</dbReference>
<dbReference type="AlphaFoldDB" id="A0A2V3VBH8"/>
<accession>A0A2V3VBH8</accession>
<reference evidence="1 2" key="1">
    <citation type="submission" date="2018-05" db="EMBL/GenBank/DDBJ databases">
        <title>Genomic Encyclopedia of Type Strains, Phase IV (KMG-IV): sequencing the most valuable type-strain genomes for metagenomic binning, comparative biology and taxonomic classification.</title>
        <authorList>
            <person name="Goeker M."/>
        </authorList>
    </citation>
    <scope>NUCLEOTIDE SEQUENCE [LARGE SCALE GENOMIC DNA]</scope>
    <source>
        <strain evidence="1 2">DSM 3183</strain>
    </source>
</reference>
<comment type="caution">
    <text evidence="1">The sequence shown here is derived from an EMBL/GenBank/DDBJ whole genome shotgun (WGS) entry which is preliminary data.</text>
</comment>
<dbReference type="PANTHER" id="PTHR42779">
    <property type="entry name" value="PROTEIN YNJB"/>
    <property type="match status" value="1"/>
</dbReference>
<sequence length="414" mass="45194">MTNAPFGLTRRELGLGLLVAPVMLSACAKPAEERIGAATPWRDIEKMARGQTVNWQAWAGDPKINDYIKWASETVKARYGIDLSHVKTSDTTAFIQTLLADKSGGRTSGGRNDLIWLNGENFSAAKELGLLWGPFAERLPNWELVDVKGKPSTITDFTLPTEGYESPWGMAQLAFFHDAAKLASPPRTIPAMLAWAKNNPGRFAYPAPPDFTGVTFLKQALLELSVDRTPFYKPVDKAGFDGQTAPLWAFLNQLHPVAWRGGKSYPPDYPSLRQLLEDQEIDIAFAFNPAEALNAVNAGLLPPTTRAYILDGGTIQNTHFQAIPFNSSAKAGAMVVANFLLSPEAQARKADPRVWGDATVLNLAAITPAQRQLFEALPKGSALPDEKSLARALAEPHPSWMLALGDAWRARYAT</sequence>
<keyword evidence="2" id="KW-1185">Reference proteome</keyword>
<dbReference type="NCBIfam" id="NF008633">
    <property type="entry name" value="PRK11622.1"/>
    <property type="match status" value="1"/>
</dbReference>
<evidence type="ECO:0000313" key="1">
    <source>
        <dbReference type="EMBL" id="PXW78191.1"/>
    </source>
</evidence>
<dbReference type="EMBL" id="QJJM01000003">
    <property type="protein sequence ID" value="PXW78191.1"/>
    <property type="molecule type" value="Genomic_DNA"/>
</dbReference>
<dbReference type="SUPFAM" id="SSF53850">
    <property type="entry name" value="Periplasmic binding protein-like II"/>
    <property type="match status" value="1"/>
</dbReference>
<dbReference type="PIRSF" id="PIRSF029172">
    <property type="entry name" value="UCP029172_ABC_sbc_YnjB"/>
    <property type="match status" value="1"/>
</dbReference>
<dbReference type="Pfam" id="PF13416">
    <property type="entry name" value="SBP_bac_8"/>
    <property type="match status" value="1"/>
</dbReference>
<dbReference type="Gene3D" id="3.40.190.10">
    <property type="entry name" value="Periplasmic binding protein-like II"/>
    <property type="match status" value="2"/>
</dbReference>
<dbReference type="InterPro" id="IPR027020">
    <property type="entry name" value="YnjB"/>
</dbReference>
<organism evidence="1 2">
    <name type="scientific">Blastomonas natatoria</name>
    <dbReference type="NCBI Taxonomy" id="34015"/>
    <lineage>
        <taxon>Bacteria</taxon>
        <taxon>Pseudomonadati</taxon>
        <taxon>Pseudomonadota</taxon>
        <taxon>Alphaproteobacteria</taxon>
        <taxon>Sphingomonadales</taxon>
        <taxon>Sphingomonadaceae</taxon>
        <taxon>Blastomonas</taxon>
    </lineage>
</organism>
<name>A0A2V3VBH8_9SPHN</name>
<evidence type="ECO:0000313" key="2">
    <source>
        <dbReference type="Proteomes" id="UP000248014"/>
    </source>
</evidence>
<dbReference type="RefSeq" id="WP_110298021.1">
    <property type="nucleotide sequence ID" value="NZ_QJJM01000003.1"/>
</dbReference>
<dbReference type="InterPro" id="IPR006059">
    <property type="entry name" value="SBP"/>
</dbReference>
<proteinExistence type="predicted"/>
<dbReference type="OrthoDB" id="3239593at2"/>